<name>A0ABR4FAM1_9PEZI</name>
<feature type="region of interest" description="Disordered" evidence="1">
    <location>
        <begin position="251"/>
        <end position="292"/>
    </location>
</feature>
<organism evidence="3 4">
    <name type="scientific">Diaporthe vaccinii</name>
    <dbReference type="NCBI Taxonomy" id="105482"/>
    <lineage>
        <taxon>Eukaryota</taxon>
        <taxon>Fungi</taxon>
        <taxon>Dikarya</taxon>
        <taxon>Ascomycota</taxon>
        <taxon>Pezizomycotina</taxon>
        <taxon>Sordariomycetes</taxon>
        <taxon>Sordariomycetidae</taxon>
        <taxon>Diaporthales</taxon>
        <taxon>Diaporthaceae</taxon>
        <taxon>Diaporthe</taxon>
        <taxon>Diaporthe eres species complex</taxon>
    </lineage>
</organism>
<sequence>MVELCRHDSTKLEKCGGRILDRQHQTTPLCKSLVDVNTSNYSIMAHTGRRCLIDDDRRTTVDFYYSLAGAPVFAWAPVSGLRKKKASRSFRLRDITPISRLQLTMALFVSFFFSLFFTHHRHMQSHCHASSQLTLADKQTTKASNHPENDEGGRHPTTLPVVPGLGAQHLGLAAGLEPGHLGLEALALPDVVEHGGDDDALALGDPDELAQRLGPHVRVREGADAHDDVVPAVLDVERLVEVRRLQRLVRPGLPGHGQHPRAQVPPVDVLGPEPRELDARQPRPAPGVQEPELRADGGCAQGLGHQACDGRWADVVLGRVTEVRVIGGRPGIVHVLRLSGVLEDVGAGEVGVVGGVGGDGHVEWVKR</sequence>
<evidence type="ECO:0000313" key="3">
    <source>
        <dbReference type="EMBL" id="KAL2291750.1"/>
    </source>
</evidence>
<evidence type="ECO:0000256" key="2">
    <source>
        <dbReference type="SAM" id="Phobius"/>
    </source>
</evidence>
<dbReference type="Proteomes" id="UP001600888">
    <property type="component" value="Unassembled WGS sequence"/>
</dbReference>
<keyword evidence="2" id="KW-0812">Transmembrane</keyword>
<gene>
    <name evidence="3" type="ORF">FJTKL_11948</name>
</gene>
<proteinExistence type="predicted"/>
<accession>A0ABR4FAM1</accession>
<feature type="transmembrane region" description="Helical" evidence="2">
    <location>
        <begin position="63"/>
        <end position="81"/>
    </location>
</feature>
<comment type="caution">
    <text evidence="3">The sequence shown here is derived from an EMBL/GenBank/DDBJ whole genome shotgun (WGS) entry which is preliminary data.</text>
</comment>
<protein>
    <submittedName>
        <fullName evidence="3">Uncharacterized protein</fullName>
    </submittedName>
</protein>
<feature type="transmembrane region" description="Helical" evidence="2">
    <location>
        <begin position="101"/>
        <end position="118"/>
    </location>
</feature>
<keyword evidence="2" id="KW-0472">Membrane</keyword>
<evidence type="ECO:0000313" key="4">
    <source>
        <dbReference type="Proteomes" id="UP001600888"/>
    </source>
</evidence>
<dbReference type="EMBL" id="JBAWTH010000005">
    <property type="protein sequence ID" value="KAL2291750.1"/>
    <property type="molecule type" value="Genomic_DNA"/>
</dbReference>
<keyword evidence="2" id="KW-1133">Transmembrane helix</keyword>
<feature type="region of interest" description="Disordered" evidence="1">
    <location>
        <begin position="137"/>
        <end position="156"/>
    </location>
</feature>
<evidence type="ECO:0000256" key="1">
    <source>
        <dbReference type="SAM" id="MobiDB-lite"/>
    </source>
</evidence>
<feature type="compositionally biased region" description="Basic and acidic residues" evidence="1">
    <location>
        <begin position="145"/>
        <end position="154"/>
    </location>
</feature>
<keyword evidence="4" id="KW-1185">Reference proteome</keyword>
<reference evidence="3 4" key="1">
    <citation type="submission" date="2024-03" db="EMBL/GenBank/DDBJ databases">
        <title>A high-quality draft genome sequence of Diaporthe vaccinii, a causative agent of upright dieback and viscid rot disease in cranberry plants.</title>
        <authorList>
            <person name="Sarrasin M."/>
            <person name="Lang B.F."/>
            <person name="Burger G."/>
        </authorList>
    </citation>
    <scope>NUCLEOTIDE SEQUENCE [LARGE SCALE GENOMIC DNA]</scope>
    <source>
        <strain evidence="3 4">IS7</strain>
    </source>
</reference>